<feature type="signal peptide" evidence="1">
    <location>
        <begin position="1"/>
        <end position="19"/>
    </location>
</feature>
<evidence type="ECO:0000256" key="1">
    <source>
        <dbReference type="SAM" id="SignalP"/>
    </source>
</evidence>
<name>A0ABN1JA58_9FLAO</name>
<gene>
    <name evidence="2" type="ORF">GCM10009430_47320</name>
</gene>
<evidence type="ECO:0000313" key="3">
    <source>
        <dbReference type="Proteomes" id="UP001501758"/>
    </source>
</evidence>
<sequence>MKAIFFTIAVLFSTLTITAQDVATNEANTPIENVKSTKTDFFKALVKANNFDITIKEVKKEVATNKNTTKTEFYKSLLEKNGFTTDIRKTTRLTNVIDTNKNTQITQKNTVASLLP</sequence>
<accession>A0ABN1JA58</accession>
<dbReference type="EMBL" id="BAAAGE010000007">
    <property type="protein sequence ID" value="GAA0733280.1"/>
    <property type="molecule type" value="Genomic_DNA"/>
</dbReference>
<dbReference type="RefSeq" id="WP_343914728.1">
    <property type="nucleotide sequence ID" value="NZ_BAAAGE010000007.1"/>
</dbReference>
<dbReference type="Proteomes" id="UP001501758">
    <property type="component" value="Unassembled WGS sequence"/>
</dbReference>
<keyword evidence="1" id="KW-0732">Signal</keyword>
<feature type="chain" id="PRO_5045549155" description="DUF4168 domain-containing protein" evidence="1">
    <location>
        <begin position="20"/>
        <end position="116"/>
    </location>
</feature>
<organism evidence="2 3">
    <name type="scientific">Aquimarina litoralis</name>
    <dbReference type="NCBI Taxonomy" id="584605"/>
    <lineage>
        <taxon>Bacteria</taxon>
        <taxon>Pseudomonadati</taxon>
        <taxon>Bacteroidota</taxon>
        <taxon>Flavobacteriia</taxon>
        <taxon>Flavobacteriales</taxon>
        <taxon>Flavobacteriaceae</taxon>
        <taxon>Aquimarina</taxon>
    </lineage>
</organism>
<evidence type="ECO:0000313" key="2">
    <source>
        <dbReference type="EMBL" id="GAA0733280.1"/>
    </source>
</evidence>
<keyword evidence="3" id="KW-1185">Reference proteome</keyword>
<evidence type="ECO:0008006" key="4">
    <source>
        <dbReference type="Google" id="ProtNLM"/>
    </source>
</evidence>
<reference evidence="2 3" key="1">
    <citation type="journal article" date="2019" name="Int. J. Syst. Evol. Microbiol.">
        <title>The Global Catalogue of Microorganisms (GCM) 10K type strain sequencing project: providing services to taxonomists for standard genome sequencing and annotation.</title>
        <authorList>
            <consortium name="The Broad Institute Genomics Platform"/>
            <consortium name="The Broad Institute Genome Sequencing Center for Infectious Disease"/>
            <person name="Wu L."/>
            <person name="Ma J."/>
        </authorList>
    </citation>
    <scope>NUCLEOTIDE SEQUENCE [LARGE SCALE GENOMIC DNA]</scope>
    <source>
        <strain evidence="2 3">JCM 15974</strain>
    </source>
</reference>
<comment type="caution">
    <text evidence="2">The sequence shown here is derived from an EMBL/GenBank/DDBJ whole genome shotgun (WGS) entry which is preliminary data.</text>
</comment>
<protein>
    <recommendedName>
        <fullName evidence="4">DUF4168 domain-containing protein</fullName>
    </recommendedName>
</protein>
<proteinExistence type="predicted"/>